<dbReference type="PROSITE" id="PS00455">
    <property type="entry name" value="AMP_BINDING"/>
    <property type="match status" value="1"/>
</dbReference>
<dbReference type="Gene3D" id="2.30.38.10">
    <property type="entry name" value="Luciferase, Domain 3"/>
    <property type="match status" value="2"/>
</dbReference>
<evidence type="ECO:0000313" key="6">
    <source>
        <dbReference type="EMBL" id="RDD80404.1"/>
    </source>
</evidence>
<evidence type="ECO:0000313" key="7">
    <source>
        <dbReference type="Proteomes" id="UP000253782"/>
    </source>
</evidence>
<reference evidence="6 7" key="1">
    <citation type="submission" date="2018-07" db="EMBL/GenBank/DDBJ databases">
        <title>Dyella tabacisoli L4-6T, whole genome shotgun sequence.</title>
        <authorList>
            <person name="Zhou X.-K."/>
            <person name="Li W.-J."/>
            <person name="Duan Y.-Q."/>
        </authorList>
    </citation>
    <scope>NUCLEOTIDE SEQUENCE [LARGE SCALE GENOMIC DNA]</scope>
    <source>
        <strain evidence="6 7">L4-6</strain>
    </source>
</reference>
<dbReference type="FunFam" id="3.30.300.30:FF:000010">
    <property type="entry name" value="Enterobactin synthetase component F"/>
    <property type="match status" value="1"/>
</dbReference>
<evidence type="ECO:0000256" key="2">
    <source>
        <dbReference type="ARBA" id="ARBA00006432"/>
    </source>
</evidence>
<dbReference type="OrthoDB" id="9030879at2"/>
<dbReference type="InterPro" id="IPR036736">
    <property type="entry name" value="ACP-like_sf"/>
</dbReference>
<dbReference type="PROSITE" id="PS50075">
    <property type="entry name" value="CARRIER"/>
    <property type="match status" value="1"/>
</dbReference>
<dbReference type="SMART" id="SM00823">
    <property type="entry name" value="PKS_PP"/>
    <property type="match status" value="1"/>
</dbReference>
<dbReference type="InterPro" id="IPR045851">
    <property type="entry name" value="AMP-bd_C_sf"/>
</dbReference>
<dbReference type="FunFam" id="1.10.1200.10:FF:000005">
    <property type="entry name" value="Nonribosomal peptide synthetase 1"/>
    <property type="match status" value="1"/>
</dbReference>
<dbReference type="Pfam" id="PF13193">
    <property type="entry name" value="AMP-binding_C"/>
    <property type="match status" value="1"/>
</dbReference>
<feature type="domain" description="Carrier" evidence="5">
    <location>
        <begin position="967"/>
        <end position="1041"/>
    </location>
</feature>
<comment type="similarity">
    <text evidence="2">Belongs to the ATP-dependent AMP-binding enzyme family.</text>
</comment>
<dbReference type="CDD" id="cd19540">
    <property type="entry name" value="LCL_NRPS-like"/>
    <property type="match status" value="1"/>
</dbReference>
<dbReference type="Gene3D" id="3.30.559.30">
    <property type="entry name" value="Nonribosomal peptide synthetase, condensation domain"/>
    <property type="match status" value="2"/>
</dbReference>
<dbReference type="GO" id="GO:0043041">
    <property type="term" value="P:amino acid activation for nonribosomal peptide biosynthetic process"/>
    <property type="evidence" value="ECO:0007669"/>
    <property type="project" value="TreeGrafter"/>
</dbReference>
<dbReference type="EMBL" id="QQAH01000017">
    <property type="protein sequence ID" value="RDD80404.1"/>
    <property type="molecule type" value="Genomic_DNA"/>
</dbReference>
<dbReference type="InterPro" id="IPR009081">
    <property type="entry name" value="PP-bd_ACP"/>
</dbReference>
<evidence type="ECO:0000256" key="1">
    <source>
        <dbReference type="ARBA" id="ARBA00001957"/>
    </source>
</evidence>
<proteinExistence type="inferred from homology"/>
<accession>A0A369UI25</accession>
<dbReference type="FunFam" id="3.40.50.12780:FF:000012">
    <property type="entry name" value="Non-ribosomal peptide synthetase"/>
    <property type="match status" value="1"/>
</dbReference>
<evidence type="ECO:0000256" key="4">
    <source>
        <dbReference type="ARBA" id="ARBA00022553"/>
    </source>
</evidence>
<dbReference type="InterPro" id="IPR001242">
    <property type="entry name" value="Condensation_dom"/>
</dbReference>
<dbReference type="SUPFAM" id="SSF47336">
    <property type="entry name" value="ACP-like"/>
    <property type="match status" value="1"/>
</dbReference>
<dbReference type="SUPFAM" id="SSF56801">
    <property type="entry name" value="Acetyl-CoA synthetase-like"/>
    <property type="match status" value="2"/>
</dbReference>
<dbReference type="Pfam" id="PF00668">
    <property type="entry name" value="Condensation"/>
    <property type="match status" value="2"/>
</dbReference>
<keyword evidence="4" id="KW-0597">Phosphoprotein</keyword>
<dbReference type="GO" id="GO:0005737">
    <property type="term" value="C:cytoplasm"/>
    <property type="evidence" value="ECO:0007669"/>
    <property type="project" value="TreeGrafter"/>
</dbReference>
<protein>
    <submittedName>
        <fullName evidence="6">Amino acid adenylation domain-containing protein</fullName>
    </submittedName>
</protein>
<comment type="caution">
    <text evidence="6">The sequence shown here is derived from an EMBL/GenBank/DDBJ whole genome shotgun (WGS) entry which is preliminary data.</text>
</comment>
<dbReference type="CDD" id="cd12117">
    <property type="entry name" value="A_NRPS_Srf_like"/>
    <property type="match status" value="1"/>
</dbReference>
<dbReference type="InterPro" id="IPR023213">
    <property type="entry name" value="CAT-like_dom_sf"/>
</dbReference>
<dbReference type="FunFam" id="2.30.38.10:FF:000001">
    <property type="entry name" value="Non-ribosomal peptide synthetase PvdI"/>
    <property type="match status" value="1"/>
</dbReference>
<dbReference type="Gene3D" id="3.40.50.1820">
    <property type="entry name" value="alpha/beta hydrolase"/>
    <property type="match status" value="1"/>
</dbReference>
<comment type="cofactor">
    <cofactor evidence="1">
        <name>pantetheine 4'-phosphate</name>
        <dbReference type="ChEBI" id="CHEBI:47942"/>
    </cofactor>
</comment>
<dbReference type="GO" id="GO:0031177">
    <property type="term" value="F:phosphopantetheine binding"/>
    <property type="evidence" value="ECO:0007669"/>
    <property type="project" value="InterPro"/>
</dbReference>
<dbReference type="GO" id="GO:0044550">
    <property type="term" value="P:secondary metabolite biosynthetic process"/>
    <property type="evidence" value="ECO:0007669"/>
    <property type="project" value="UniProtKB-ARBA"/>
</dbReference>
<dbReference type="InterPro" id="IPR025110">
    <property type="entry name" value="AMP-bd_C"/>
</dbReference>
<dbReference type="InterPro" id="IPR029058">
    <property type="entry name" value="AB_hydrolase_fold"/>
</dbReference>
<dbReference type="InterPro" id="IPR020806">
    <property type="entry name" value="PKS_PP-bd"/>
</dbReference>
<name>A0A369UI25_9GAMM</name>
<dbReference type="Pfam" id="PF00550">
    <property type="entry name" value="PP-binding"/>
    <property type="match status" value="1"/>
</dbReference>
<evidence type="ECO:0000259" key="5">
    <source>
        <dbReference type="PROSITE" id="PS50075"/>
    </source>
</evidence>
<dbReference type="FunFam" id="3.40.50.980:FF:000001">
    <property type="entry name" value="Non-ribosomal peptide synthetase"/>
    <property type="match status" value="1"/>
</dbReference>
<dbReference type="Gene3D" id="3.30.559.10">
    <property type="entry name" value="Chloramphenicol acetyltransferase-like domain"/>
    <property type="match status" value="2"/>
</dbReference>
<keyword evidence="7" id="KW-1185">Reference proteome</keyword>
<organism evidence="6 7">
    <name type="scientific">Dyella tabacisoli</name>
    <dbReference type="NCBI Taxonomy" id="2282381"/>
    <lineage>
        <taxon>Bacteria</taxon>
        <taxon>Pseudomonadati</taxon>
        <taxon>Pseudomonadota</taxon>
        <taxon>Gammaproteobacteria</taxon>
        <taxon>Lysobacterales</taxon>
        <taxon>Rhodanobacteraceae</taxon>
        <taxon>Dyella</taxon>
    </lineage>
</organism>
<evidence type="ECO:0000256" key="3">
    <source>
        <dbReference type="ARBA" id="ARBA00022450"/>
    </source>
</evidence>
<gene>
    <name evidence="6" type="ORF">DVJ77_17365</name>
</gene>
<dbReference type="Gene3D" id="3.40.50.980">
    <property type="match status" value="2"/>
</dbReference>
<dbReference type="InterPro" id="IPR020845">
    <property type="entry name" value="AMP-binding_CS"/>
</dbReference>
<keyword evidence="3" id="KW-0596">Phosphopantetheine</keyword>
<dbReference type="InterPro" id="IPR010071">
    <property type="entry name" value="AA_adenyl_dom"/>
</dbReference>
<dbReference type="Proteomes" id="UP000253782">
    <property type="component" value="Unassembled WGS sequence"/>
</dbReference>
<dbReference type="NCBIfam" id="TIGR01733">
    <property type="entry name" value="AA-adenyl-dom"/>
    <property type="match status" value="1"/>
</dbReference>
<dbReference type="InterPro" id="IPR000873">
    <property type="entry name" value="AMP-dep_synth/lig_dom"/>
</dbReference>
<dbReference type="SUPFAM" id="SSF52777">
    <property type="entry name" value="CoA-dependent acyltransferases"/>
    <property type="match status" value="4"/>
</dbReference>
<dbReference type="Pfam" id="PF00501">
    <property type="entry name" value="AMP-binding"/>
    <property type="match status" value="1"/>
</dbReference>
<dbReference type="PANTHER" id="PTHR45527">
    <property type="entry name" value="NONRIBOSOMAL PEPTIDE SYNTHETASE"/>
    <property type="match status" value="1"/>
</dbReference>
<dbReference type="Gene3D" id="3.30.300.30">
    <property type="match status" value="2"/>
</dbReference>
<dbReference type="PANTHER" id="PTHR45527:SF1">
    <property type="entry name" value="FATTY ACID SYNTHASE"/>
    <property type="match status" value="1"/>
</dbReference>
<dbReference type="GO" id="GO:0003824">
    <property type="term" value="F:catalytic activity"/>
    <property type="evidence" value="ECO:0007669"/>
    <property type="project" value="InterPro"/>
</dbReference>
<dbReference type="RefSeq" id="WP_114846789.1">
    <property type="nucleotide sequence ID" value="NZ_JBHSPE010000021.1"/>
</dbReference>
<sequence>MIPLSFAQQRLWFLQQLQGPSTLFNIPLLLRLHGALDVEALRVALIDVLERHESLRTVFDNVDGVGRQIVRKTDAAELIFEQRAITLDAFDAEQERASAHCFDLAHELPIRVTLFRLGANDHGMLLLLHHIAIDGGSLAPFIGDLTTAYEARIRQRAPAWKSLPLQYADYSLWQHEWMGQESDPNSDAAQQMAYWKRALAGLPEQLNLPADRPRPPHASHGGASIEFNVSAALHRRLRALAKDTQSSLFIVLHAGLAALLSLHGAGEDVPIGTSVAGRHDEALEPMVGLFVNLLVLRADLSANPGFRELVRRLRAVDLAAFSHQDLPFERVVDAIKPVRTQALHPLFQVALMLDNHAAISPAFAGLETTWRYTDIHPAKYDLWFGFSENVDADGAPAGLSGTLEFATDLYDRDTAQRYVDRLLRLLACVAEHPDQPLDQIDLLDAQERRQLLVDWNRTANPLPVNNLPDIFAAQVARVPDAVAAAAGGQSLTYRELDAQANRLAHHLQALGVGPDVLVGLCVERSLHLLVATLAIIKAGAAYLPLDPDYPTERLAYMLNESMAPVLVTQATLVDRLPSHWGTLLVLEEEAADIAQQPATPPSHALQPDHLAYVIYTSGSTGIPKGIAITHRNVIELALDRRWQDGSQQRVLLHSPQVFDASTYEIWAPLLGGQQIVIAPPGKTDVQVLARTLVQELVTAVFLTTALFRLLAEEPACFAGVRAIWTGGEAASTHAFQQVIDACPQASVVHVYGPTETTTFVTCYPMRAPFQVGASVPIGAPMDNTQAYVLDGALRPTPIGVAGELYIAGSGLARGYLQRPALSAERFVANPYGSPGSRMYRTGDLVRWRADGQIDFVGRVDQQVKVRGFRIELGEIEAALREQPTVSHVAVIAREDQPGHKQLVGYVVAAPGHAPDPVELRRMLGARLPDYMVPAAIVLLDTLPLNINGKLDREALPAPDFQPSVSREPSTPQEKILAALFADVLGLQHVGIDDSFFDLGGDSILAIQLKARAQKAGMSFELGALFDHQNVAELATIVVFTADAAPRAVQAFELIVAEDRQRIPEHVEDAYPLSQVQAGMVFYNRYDTDSSLYHVVFCTLMRLPFDATAMREALDELSRRHEVLRTGYDFSSYSVPLQLVHRSASVPLIVEDLRALAEPKRSAAFERWCGHEARQSFDIAVAPLLRVFVHRMSDTQFRFSLSFNHAVLDGWSDASLVTELMQRYQARLGGRSMPAEPLSIKYRDYIALEQQAIASDATRTFWRDMLAGYRPVEAQRSVKTHSKTALENQRPEDYVAIAITEDTSKGLIELAQQVQVPLKTVLLSAHMAALSVLTGSRDVATAIVSHGRPEAVDAEKLIGLFLNAVLLRLRIGHTSWRCLIQQVMEAESRLFPHRRYPLPKILSDNGLQNAVGVIFNYIHFHVYEQLSELGEKLDVGGGEGHSAFPLGMDFQRSAKGIEATVTGHAHLYDRATLQRYADCYSGILREMAEAPDAPVHARSLLSEEETRRVLVDWNASARAVSGVSMPSGASADNVRVYILDGTLQPVPPGVVGELYLTGDGMAQGGHDRTALPTPCLVADPFAIGQRMYRTGDLAHWLTDGTLVLDVHAEPSSLSGDRGIDIDAIDALLCTHPAIAQAASILREDEPGRKQLVSYVVARQGQVLDTDELCRSLSGRLPSHVVPVVVIAPASHFVSTKTRLDQETAMLW</sequence>